<organism evidence="1 2">
    <name type="scientific">Arthrobacter stackebrandtii</name>
    <dbReference type="NCBI Taxonomy" id="272161"/>
    <lineage>
        <taxon>Bacteria</taxon>
        <taxon>Bacillati</taxon>
        <taxon>Actinomycetota</taxon>
        <taxon>Actinomycetes</taxon>
        <taxon>Micrococcales</taxon>
        <taxon>Micrococcaceae</taxon>
        <taxon>Arthrobacter</taxon>
    </lineage>
</organism>
<dbReference type="EMBL" id="JAGIOI010000001">
    <property type="protein sequence ID" value="MBP2412279.1"/>
    <property type="molecule type" value="Genomic_DNA"/>
</dbReference>
<keyword evidence="2" id="KW-1185">Reference proteome</keyword>
<comment type="caution">
    <text evidence="1">The sequence shown here is derived from an EMBL/GenBank/DDBJ whole genome shotgun (WGS) entry which is preliminary data.</text>
</comment>
<accession>A0ABS4YU43</accession>
<evidence type="ECO:0000313" key="1">
    <source>
        <dbReference type="EMBL" id="MBP2412279.1"/>
    </source>
</evidence>
<dbReference type="RefSeq" id="WP_209678121.1">
    <property type="nucleotide sequence ID" value="NZ_JAGIOI010000001.1"/>
</dbReference>
<evidence type="ECO:0000313" key="2">
    <source>
        <dbReference type="Proteomes" id="UP000711614"/>
    </source>
</evidence>
<reference evidence="1 2" key="1">
    <citation type="submission" date="2021-03" db="EMBL/GenBank/DDBJ databases">
        <title>Sequencing the genomes of 1000 actinobacteria strains.</title>
        <authorList>
            <person name="Klenk H.-P."/>
        </authorList>
    </citation>
    <scope>NUCLEOTIDE SEQUENCE [LARGE SCALE GENOMIC DNA]</scope>
    <source>
        <strain evidence="1 2">DSM 16005</strain>
    </source>
</reference>
<gene>
    <name evidence="1" type="ORF">JOF48_001078</name>
</gene>
<proteinExistence type="predicted"/>
<protein>
    <submittedName>
        <fullName evidence="1">Uncharacterized protein</fullName>
    </submittedName>
</protein>
<sequence length="125" mass="14578">MTEHLRSSIELLDDCGTILGLIRPSGRCDSVEFIQGLQKRFQARYQRYLEYLRDGTPIKSPENYRQLRRESSGLVVAELKADKYRLYLVNAGIYWYATHGRDKPKDNRVPAEIEKALDIFRECGH</sequence>
<name>A0ABS4YU43_9MICC</name>
<dbReference type="Proteomes" id="UP000711614">
    <property type="component" value="Unassembled WGS sequence"/>
</dbReference>